<feature type="compositionally biased region" description="Pro residues" evidence="1">
    <location>
        <begin position="41"/>
        <end position="50"/>
    </location>
</feature>
<gene>
    <name evidence="2" type="ORF">ANE_LOCUS7717</name>
</gene>
<evidence type="ECO:0000313" key="3">
    <source>
        <dbReference type="Proteomes" id="UP000489600"/>
    </source>
</evidence>
<name>A0A565B6J4_9BRAS</name>
<evidence type="ECO:0000256" key="1">
    <source>
        <dbReference type="SAM" id="MobiDB-lite"/>
    </source>
</evidence>
<accession>A0A565B6J4</accession>
<dbReference type="AlphaFoldDB" id="A0A565B6J4"/>
<evidence type="ECO:0000313" key="2">
    <source>
        <dbReference type="EMBL" id="VVA97272.1"/>
    </source>
</evidence>
<keyword evidence="3" id="KW-1185">Reference proteome</keyword>
<protein>
    <submittedName>
        <fullName evidence="2">Uncharacterized protein</fullName>
    </submittedName>
</protein>
<comment type="caution">
    <text evidence="2">The sequence shown here is derived from an EMBL/GenBank/DDBJ whole genome shotgun (WGS) entry which is preliminary data.</text>
</comment>
<feature type="region of interest" description="Disordered" evidence="1">
    <location>
        <begin position="41"/>
        <end position="69"/>
    </location>
</feature>
<dbReference type="Proteomes" id="UP000489600">
    <property type="component" value="Unassembled WGS sequence"/>
</dbReference>
<proteinExistence type="predicted"/>
<organism evidence="2 3">
    <name type="scientific">Arabis nemorensis</name>
    <dbReference type="NCBI Taxonomy" id="586526"/>
    <lineage>
        <taxon>Eukaryota</taxon>
        <taxon>Viridiplantae</taxon>
        <taxon>Streptophyta</taxon>
        <taxon>Embryophyta</taxon>
        <taxon>Tracheophyta</taxon>
        <taxon>Spermatophyta</taxon>
        <taxon>Magnoliopsida</taxon>
        <taxon>eudicotyledons</taxon>
        <taxon>Gunneridae</taxon>
        <taxon>Pentapetalae</taxon>
        <taxon>rosids</taxon>
        <taxon>malvids</taxon>
        <taxon>Brassicales</taxon>
        <taxon>Brassicaceae</taxon>
        <taxon>Arabideae</taxon>
        <taxon>Arabis</taxon>
    </lineage>
</organism>
<sequence>MDSGALRYVADSKLVLSIAPQDPMILTPAMRSVVLLTIPQAPKPPVPPDSPDLSTASPSQLSSLPHHEDCSSPLLVKGIRSFWSPVKKIRRSLSLHLVHSDFESMGFAQFVCQSSKIVTTREPSPSINPPCISFLAVARKLSVCLTGKSPPLLQSVSSSPLGDLLGLVVEDTIEGLAHGVSLGDFKSITMLSCVRSLVPDEDIEPPSQIKERSLRIGVPGGY</sequence>
<dbReference type="EMBL" id="CABITT030000003">
    <property type="protein sequence ID" value="VVA97272.1"/>
    <property type="molecule type" value="Genomic_DNA"/>
</dbReference>
<reference evidence="2" key="1">
    <citation type="submission" date="2019-07" db="EMBL/GenBank/DDBJ databases">
        <authorList>
            <person name="Dittberner H."/>
        </authorList>
    </citation>
    <scope>NUCLEOTIDE SEQUENCE [LARGE SCALE GENOMIC DNA]</scope>
</reference>
<feature type="compositionally biased region" description="Polar residues" evidence="1">
    <location>
        <begin position="52"/>
        <end position="63"/>
    </location>
</feature>